<reference evidence="2 3" key="1">
    <citation type="journal article" date="2018" name="Mol. Biol. Evol.">
        <title>Analysis of the draft genome of the red seaweed Gracilariopsis chorda provides insights into genome size evolution in Rhodophyta.</title>
        <authorList>
            <person name="Lee J."/>
            <person name="Yang E.C."/>
            <person name="Graf L."/>
            <person name="Yang J.H."/>
            <person name="Qiu H."/>
            <person name="Zel Zion U."/>
            <person name="Chan C.X."/>
            <person name="Stephens T.G."/>
            <person name="Weber A.P.M."/>
            <person name="Boo G.H."/>
            <person name="Boo S.M."/>
            <person name="Kim K.M."/>
            <person name="Shin Y."/>
            <person name="Jung M."/>
            <person name="Lee S.J."/>
            <person name="Yim H.S."/>
            <person name="Lee J.H."/>
            <person name="Bhattacharya D."/>
            <person name="Yoon H.S."/>
        </authorList>
    </citation>
    <scope>NUCLEOTIDE SEQUENCE [LARGE SCALE GENOMIC DNA]</scope>
    <source>
        <strain evidence="2 3">SKKU-2015</strain>
        <tissue evidence="2">Whole body</tissue>
    </source>
</reference>
<accession>A0A2V3IEB5</accession>
<evidence type="ECO:0000313" key="3">
    <source>
        <dbReference type="Proteomes" id="UP000247409"/>
    </source>
</evidence>
<protein>
    <submittedName>
        <fullName evidence="2">Uncharacterized protein</fullName>
    </submittedName>
</protein>
<dbReference type="OrthoDB" id="10399125at2759"/>
<sequence>MIRLTHVILLVLLAAAARCQGVPPDFCVSFFDDCVLRFAGQAALATFPLAATVDNVAFTPAIVFPGEQIGIVNSNGVIPQFIESKPSGITATNVTAFGLTPTQFKPFTIVNTTTSGVGHETFQGAVSVAQRRCVRVYFTSGQILQGGVVVDNAQFTPEEAVAENVCVVFRTS</sequence>
<name>A0A2V3IEB5_9FLOR</name>
<proteinExistence type="predicted"/>
<evidence type="ECO:0000313" key="2">
    <source>
        <dbReference type="EMBL" id="PXF40391.1"/>
    </source>
</evidence>
<gene>
    <name evidence="2" type="ORF">BWQ96_09898</name>
</gene>
<dbReference type="AlphaFoldDB" id="A0A2V3IEB5"/>
<keyword evidence="3" id="KW-1185">Reference proteome</keyword>
<evidence type="ECO:0000256" key="1">
    <source>
        <dbReference type="SAM" id="SignalP"/>
    </source>
</evidence>
<organism evidence="2 3">
    <name type="scientific">Gracilariopsis chorda</name>
    <dbReference type="NCBI Taxonomy" id="448386"/>
    <lineage>
        <taxon>Eukaryota</taxon>
        <taxon>Rhodophyta</taxon>
        <taxon>Florideophyceae</taxon>
        <taxon>Rhodymeniophycidae</taxon>
        <taxon>Gracilariales</taxon>
        <taxon>Gracilariaceae</taxon>
        <taxon>Gracilariopsis</taxon>
    </lineage>
</organism>
<keyword evidence="1" id="KW-0732">Signal</keyword>
<feature type="chain" id="PRO_5015961986" evidence="1">
    <location>
        <begin position="22"/>
        <end position="172"/>
    </location>
</feature>
<dbReference type="EMBL" id="NBIV01000301">
    <property type="protein sequence ID" value="PXF40391.1"/>
    <property type="molecule type" value="Genomic_DNA"/>
</dbReference>
<comment type="caution">
    <text evidence="2">The sequence shown here is derived from an EMBL/GenBank/DDBJ whole genome shotgun (WGS) entry which is preliminary data.</text>
</comment>
<feature type="signal peptide" evidence="1">
    <location>
        <begin position="1"/>
        <end position="21"/>
    </location>
</feature>
<dbReference type="Proteomes" id="UP000247409">
    <property type="component" value="Unassembled WGS sequence"/>
</dbReference>